<evidence type="ECO:0000256" key="3">
    <source>
        <dbReference type="ARBA" id="ARBA00023169"/>
    </source>
</evidence>
<feature type="domain" description="Stealth protein CR2 conserved region 2" evidence="4">
    <location>
        <begin position="121"/>
        <end position="226"/>
    </location>
</feature>
<keyword evidence="3" id="KW-0270">Exopolysaccharide synthesis</keyword>
<sequence length="393" mass="46837">MNFILILFIIIHKFINQKWLNIVQKLKKLIKKPGIFLRDYLNKKYPIKNIEQPYSELEEHILIEADEKLNHISARNSVIPFDIDVVFTWVDGSDLNWIGKFNKFSPEYKERSALYATDSARFENHNELFYSVNSVLKNIPWVRHIFIVTDEQRPEWLNECYKHKVSVINHVDIIDKKYLPTFNSHVIESFLYKIPDLSENFIYFNDDVFVARPLEPEHFFQHNGIASIFLADKSLLRMKDKGIITPTLSASEKCIKLLFRDYNTKIDSPLVHTYIPLKKSIYELAWSRYKHEIEEFLPNRFRNNNDINFANFLIPWLMYLEGKAIPKRDICYYFNIRSPHAITQYRKLLQKKKNGISPHSFCANDFNSKRSISGYHQKLINMLHLYYKDNDNV</sequence>
<dbReference type="EMBL" id="AB701753">
    <property type="protein sequence ID" value="BAR72992.1"/>
    <property type="molecule type" value="Genomic_DNA"/>
</dbReference>
<dbReference type="InterPro" id="IPR047141">
    <property type="entry name" value="Stealth"/>
</dbReference>
<proteinExistence type="inferred from homology"/>
<keyword evidence="2" id="KW-0808">Transferase</keyword>
<evidence type="ECO:0000259" key="5">
    <source>
        <dbReference type="Pfam" id="PF17101"/>
    </source>
</evidence>
<evidence type="ECO:0000259" key="4">
    <source>
        <dbReference type="Pfam" id="PF11380"/>
    </source>
</evidence>
<dbReference type="Pfam" id="PF11380">
    <property type="entry name" value="Stealth_CR2"/>
    <property type="match status" value="1"/>
</dbReference>
<evidence type="ECO:0000313" key="6">
    <source>
        <dbReference type="EMBL" id="BAR72992.1"/>
    </source>
</evidence>
<dbReference type="GO" id="GO:0000271">
    <property type="term" value="P:polysaccharide biosynthetic process"/>
    <property type="evidence" value="ECO:0007669"/>
    <property type="project" value="UniProtKB-KW"/>
</dbReference>
<dbReference type="PANTHER" id="PTHR24045">
    <property type="match status" value="1"/>
</dbReference>
<accession>A0A0F7R7Z1</accession>
<feature type="domain" description="Stealth protein CR1 conserved region 1" evidence="5">
    <location>
        <begin position="81"/>
        <end position="105"/>
    </location>
</feature>
<dbReference type="PANTHER" id="PTHR24045:SF0">
    <property type="entry name" value="N-ACETYLGLUCOSAMINE-1-PHOSPHOTRANSFERASE SUBUNITS ALPHA_BETA"/>
    <property type="match status" value="1"/>
</dbReference>
<dbReference type="InterPro" id="IPR031358">
    <property type="entry name" value="Stealth_CR1"/>
</dbReference>
<dbReference type="Pfam" id="PF17101">
    <property type="entry name" value="Stealth_CR1"/>
    <property type="match status" value="1"/>
</dbReference>
<dbReference type="GO" id="GO:0016772">
    <property type="term" value="F:transferase activity, transferring phosphorus-containing groups"/>
    <property type="evidence" value="ECO:0007669"/>
    <property type="project" value="InterPro"/>
</dbReference>
<reference evidence="6" key="1">
    <citation type="journal article" date="2015" name="J. Vet. Med. Sci.">
        <title>The genetic organization of the capsular polysaccharide biosynthesis region of Actinobacillus pleuropneumoniae serotype 15.</title>
        <authorList>
            <person name="Ito H."/>
            <person name="Sueyoshi M."/>
        </authorList>
    </citation>
    <scope>NUCLEOTIDE SEQUENCE</scope>
    <source>
        <strain evidence="6">HS143</strain>
    </source>
</reference>
<evidence type="ECO:0000256" key="2">
    <source>
        <dbReference type="ARBA" id="ARBA00022679"/>
    </source>
</evidence>
<gene>
    <name evidence="6" type="primary">cps15A</name>
</gene>
<organism evidence="6">
    <name type="scientific">Actinobacillus pleuropneumoniae</name>
    <name type="common">Haemophilus pleuropneumoniae</name>
    <dbReference type="NCBI Taxonomy" id="715"/>
    <lineage>
        <taxon>Bacteria</taxon>
        <taxon>Pseudomonadati</taxon>
        <taxon>Pseudomonadota</taxon>
        <taxon>Gammaproteobacteria</taxon>
        <taxon>Pasteurellales</taxon>
        <taxon>Pasteurellaceae</taxon>
        <taxon>Actinobacillus</taxon>
    </lineage>
</organism>
<dbReference type="AlphaFoldDB" id="A0A0F7R7Z1"/>
<protein>
    <submittedName>
        <fullName evidence="6">Capsular polysaccharide synthesis protein A</fullName>
    </submittedName>
</protein>
<name>A0A0F7R7Z1_ACTPL</name>
<comment type="similarity">
    <text evidence="1">Belongs to the stealth family.</text>
</comment>
<evidence type="ECO:0000256" key="1">
    <source>
        <dbReference type="ARBA" id="ARBA00007583"/>
    </source>
</evidence>
<dbReference type="InterPro" id="IPR021520">
    <property type="entry name" value="Stealth_CR2"/>
</dbReference>